<dbReference type="InterPro" id="IPR039425">
    <property type="entry name" value="RNA_pol_sigma-70-like"/>
</dbReference>
<evidence type="ECO:0000313" key="8">
    <source>
        <dbReference type="Proteomes" id="UP000325161"/>
    </source>
</evidence>
<keyword evidence="8" id="KW-1185">Reference proteome</keyword>
<evidence type="ECO:0000259" key="5">
    <source>
        <dbReference type="Pfam" id="PF04542"/>
    </source>
</evidence>
<dbReference type="Gene3D" id="1.10.1740.10">
    <property type="match status" value="1"/>
</dbReference>
<dbReference type="InterPro" id="IPR036388">
    <property type="entry name" value="WH-like_DNA-bd_sf"/>
</dbReference>
<keyword evidence="3" id="KW-0731">Sigma factor</keyword>
<dbReference type="NCBIfam" id="TIGR02937">
    <property type="entry name" value="sigma70-ECF"/>
    <property type="match status" value="1"/>
</dbReference>
<reference evidence="7 8" key="1">
    <citation type="submission" date="2019-08" db="EMBL/GenBank/DDBJ databases">
        <title>Amphibian skin-associated Pigmentiphaga: genome sequence and occurrence across geography and hosts.</title>
        <authorList>
            <person name="Bletz M.C."/>
            <person name="Bunk B."/>
            <person name="Sproeer C."/>
            <person name="Biwer P."/>
            <person name="Reiter S."/>
            <person name="Rabemananjara F.C.E."/>
            <person name="Schulz S."/>
            <person name="Overmann J."/>
            <person name="Vences M."/>
        </authorList>
    </citation>
    <scope>NUCLEOTIDE SEQUENCE [LARGE SCALE GENOMIC DNA]</scope>
    <source>
        <strain evidence="7 8">Mada1488</strain>
    </source>
</reference>
<protein>
    <submittedName>
        <fullName evidence="7">Sigma-70 family RNA polymerase sigma factor</fullName>
    </submittedName>
</protein>
<organism evidence="7 8">
    <name type="scientific">Pigmentiphaga aceris</name>
    <dbReference type="NCBI Taxonomy" id="1940612"/>
    <lineage>
        <taxon>Bacteria</taxon>
        <taxon>Pseudomonadati</taxon>
        <taxon>Pseudomonadota</taxon>
        <taxon>Betaproteobacteria</taxon>
        <taxon>Burkholderiales</taxon>
        <taxon>Alcaligenaceae</taxon>
        <taxon>Pigmentiphaga</taxon>
    </lineage>
</organism>
<evidence type="ECO:0000259" key="6">
    <source>
        <dbReference type="Pfam" id="PF08281"/>
    </source>
</evidence>
<dbReference type="RefSeq" id="WP_148816613.1">
    <property type="nucleotide sequence ID" value="NZ_CP043046.1"/>
</dbReference>
<comment type="similarity">
    <text evidence="1">Belongs to the sigma-70 factor family. ECF subfamily.</text>
</comment>
<dbReference type="InterPro" id="IPR014284">
    <property type="entry name" value="RNA_pol_sigma-70_dom"/>
</dbReference>
<dbReference type="KEGG" id="pacr:FXN63_18285"/>
<keyword evidence="2" id="KW-0805">Transcription regulation</keyword>
<accession>A0A5C0B0T3</accession>
<dbReference type="InterPro" id="IPR013249">
    <property type="entry name" value="RNA_pol_sigma70_r4_t2"/>
</dbReference>
<dbReference type="GO" id="GO:0003677">
    <property type="term" value="F:DNA binding"/>
    <property type="evidence" value="ECO:0007669"/>
    <property type="project" value="InterPro"/>
</dbReference>
<dbReference type="PANTHER" id="PTHR43133:SF63">
    <property type="entry name" value="RNA POLYMERASE SIGMA FACTOR FECI-RELATED"/>
    <property type="match status" value="1"/>
</dbReference>
<dbReference type="Proteomes" id="UP000325161">
    <property type="component" value="Chromosome"/>
</dbReference>
<evidence type="ECO:0000256" key="2">
    <source>
        <dbReference type="ARBA" id="ARBA00023015"/>
    </source>
</evidence>
<dbReference type="AlphaFoldDB" id="A0A5C0B0T3"/>
<dbReference type="PANTHER" id="PTHR43133">
    <property type="entry name" value="RNA POLYMERASE ECF-TYPE SIGMA FACTO"/>
    <property type="match status" value="1"/>
</dbReference>
<dbReference type="OrthoDB" id="192021at2"/>
<dbReference type="SUPFAM" id="SSF88659">
    <property type="entry name" value="Sigma3 and sigma4 domains of RNA polymerase sigma factors"/>
    <property type="match status" value="1"/>
</dbReference>
<dbReference type="GO" id="GO:0016987">
    <property type="term" value="F:sigma factor activity"/>
    <property type="evidence" value="ECO:0007669"/>
    <property type="project" value="UniProtKB-KW"/>
</dbReference>
<dbReference type="InterPro" id="IPR013324">
    <property type="entry name" value="RNA_pol_sigma_r3/r4-like"/>
</dbReference>
<dbReference type="EMBL" id="CP043046">
    <property type="protein sequence ID" value="QEI07566.1"/>
    <property type="molecule type" value="Genomic_DNA"/>
</dbReference>
<dbReference type="SUPFAM" id="SSF88946">
    <property type="entry name" value="Sigma2 domain of RNA polymerase sigma factors"/>
    <property type="match status" value="1"/>
</dbReference>
<dbReference type="Pfam" id="PF08281">
    <property type="entry name" value="Sigma70_r4_2"/>
    <property type="match status" value="1"/>
</dbReference>
<evidence type="ECO:0000256" key="3">
    <source>
        <dbReference type="ARBA" id="ARBA00023082"/>
    </source>
</evidence>
<name>A0A5C0B0T3_9BURK</name>
<sequence length="167" mass="19147">MSRPAVPKKNWLAHYSELVAAWRRKAVGQEDREDAMHDAVVRLLENGAATVDDPRAYLKRSTTNGIIDRHRHQTALPVTPLHDLEESEHPQVCGPETKVYSRQMVTDLKDALGELPLVCQQVYVRHRLEGWTHAEIARGMDISQAMVEKHMTRALQHLNQRMQKYAP</sequence>
<evidence type="ECO:0000256" key="4">
    <source>
        <dbReference type="ARBA" id="ARBA00023163"/>
    </source>
</evidence>
<dbReference type="InterPro" id="IPR013325">
    <property type="entry name" value="RNA_pol_sigma_r2"/>
</dbReference>
<proteinExistence type="inferred from homology"/>
<feature type="domain" description="RNA polymerase sigma-70 region 2" evidence="5">
    <location>
        <begin position="14"/>
        <end position="74"/>
    </location>
</feature>
<evidence type="ECO:0000313" key="7">
    <source>
        <dbReference type="EMBL" id="QEI07566.1"/>
    </source>
</evidence>
<evidence type="ECO:0000256" key="1">
    <source>
        <dbReference type="ARBA" id="ARBA00010641"/>
    </source>
</evidence>
<dbReference type="Pfam" id="PF04542">
    <property type="entry name" value="Sigma70_r2"/>
    <property type="match status" value="1"/>
</dbReference>
<feature type="domain" description="RNA polymerase sigma factor 70 region 4 type 2" evidence="6">
    <location>
        <begin position="108"/>
        <end position="158"/>
    </location>
</feature>
<gene>
    <name evidence="7" type="ORF">FXN63_18285</name>
</gene>
<keyword evidence="4" id="KW-0804">Transcription</keyword>
<dbReference type="InterPro" id="IPR007627">
    <property type="entry name" value="RNA_pol_sigma70_r2"/>
</dbReference>
<dbReference type="GO" id="GO:0006352">
    <property type="term" value="P:DNA-templated transcription initiation"/>
    <property type="evidence" value="ECO:0007669"/>
    <property type="project" value="InterPro"/>
</dbReference>
<dbReference type="Gene3D" id="1.10.10.10">
    <property type="entry name" value="Winged helix-like DNA-binding domain superfamily/Winged helix DNA-binding domain"/>
    <property type="match status" value="1"/>
</dbReference>